<dbReference type="InterPro" id="IPR007497">
    <property type="entry name" value="SIMPL/DUF541"/>
</dbReference>
<organism evidence="1 2">
    <name type="scientific">Candidatus Amesbacteria bacterium GW2011_GWA2_42_12</name>
    <dbReference type="NCBI Taxonomy" id="1618356"/>
    <lineage>
        <taxon>Bacteria</taxon>
        <taxon>Candidatus Amesiibacteriota</taxon>
    </lineage>
</organism>
<accession>A0A0G0Y8N9</accession>
<proteinExistence type="predicted"/>
<evidence type="ECO:0000313" key="1">
    <source>
        <dbReference type="EMBL" id="KKS33075.1"/>
    </source>
</evidence>
<dbReference type="InterPro" id="IPR052022">
    <property type="entry name" value="26kDa_periplasmic_antigen"/>
</dbReference>
<evidence type="ECO:0008006" key="3">
    <source>
        <dbReference type="Google" id="ProtNLM"/>
    </source>
</evidence>
<dbReference type="PANTHER" id="PTHR34387">
    <property type="entry name" value="SLR1258 PROTEIN"/>
    <property type="match status" value="1"/>
</dbReference>
<name>A0A0G0Y8N9_9BACT</name>
<dbReference type="PANTHER" id="PTHR34387:SF2">
    <property type="entry name" value="SLR1258 PROTEIN"/>
    <property type="match status" value="1"/>
</dbReference>
<dbReference type="Pfam" id="PF04402">
    <property type="entry name" value="SIMPL"/>
    <property type="match status" value="1"/>
</dbReference>
<reference evidence="1 2" key="1">
    <citation type="journal article" date="2015" name="Nature">
        <title>rRNA introns, odd ribosomes, and small enigmatic genomes across a large radiation of phyla.</title>
        <authorList>
            <person name="Brown C.T."/>
            <person name="Hug L.A."/>
            <person name="Thomas B.C."/>
            <person name="Sharon I."/>
            <person name="Castelle C.J."/>
            <person name="Singh A."/>
            <person name="Wilkins M.J."/>
            <person name="Williams K.H."/>
            <person name="Banfield J.F."/>
        </authorList>
    </citation>
    <scope>NUCLEOTIDE SEQUENCE [LARGE SCALE GENOMIC DNA]</scope>
</reference>
<protein>
    <recommendedName>
        <fullName evidence="3">26 kDa periplasmic immunogenic protein</fullName>
    </recommendedName>
</protein>
<dbReference type="EMBL" id="LCCN01000002">
    <property type="protein sequence ID" value="KKS33075.1"/>
    <property type="molecule type" value="Genomic_DNA"/>
</dbReference>
<gene>
    <name evidence="1" type="ORF">UU93_C0002G0003</name>
</gene>
<dbReference type="GO" id="GO:0006974">
    <property type="term" value="P:DNA damage response"/>
    <property type="evidence" value="ECO:0007669"/>
    <property type="project" value="TreeGrafter"/>
</dbReference>
<dbReference type="Gene3D" id="3.30.110.170">
    <property type="entry name" value="Protein of unknown function (DUF541), domain 1"/>
    <property type="match status" value="1"/>
</dbReference>
<dbReference type="STRING" id="1618356.UU93_C0002G0003"/>
<dbReference type="AlphaFoldDB" id="A0A0G0Y8N9"/>
<sequence>MNSWYLKLMAAVILVFAAVFSYGKFGPGIPITSVVTQKQELFSVTGEGKVTVVPDTAIVSLGITLNKPTVKAAQNGVNAVISEITKSLKALGIDAKDIKTSNYSIYPQYDYQTTGGNRISGYQVSANLTVKVREFDKVNQVVDEATAKGANNVGGIQLTVDETKQKELLQQARELAVKDAKSKAESLASAAGMTLGKIVNIQEDYGNFPRPIMNYGAGMLAADSVAKTNIEPGSTDVTTSVTLFYETR</sequence>
<comment type="caution">
    <text evidence="1">The sequence shown here is derived from an EMBL/GenBank/DDBJ whole genome shotgun (WGS) entry which is preliminary data.</text>
</comment>
<evidence type="ECO:0000313" key="2">
    <source>
        <dbReference type="Proteomes" id="UP000034160"/>
    </source>
</evidence>
<dbReference type="Gene3D" id="3.30.70.2970">
    <property type="entry name" value="Protein of unknown function (DUF541), domain 2"/>
    <property type="match status" value="1"/>
</dbReference>
<dbReference type="Proteomes" id="UP000034160">
    <property type="component" value="Unassembled WGS sequence"/>
</dbReference>